<feature type="transmembrane region" description="Helical" evidence="1">
    <location>
        <begin position="24"/>
        <end position="46"/>
    </location>
</feature>
<protein>
    <submittedName>
        <fullName evidence="2">Threonine/homoserine/homoserine lactone efflux protein</fullName>
    </submittedName>
</protein>
<proteinExistence type="predicted"/>
<evidence type="ECO:0000256" key="1">
    <source>
        <dbReference type="SAM" id="Phobius"/>
    </source>
</evidence>
<gene>
    <name evidence="2" type="ORF">F4556_001493</name>
</gene>
<feature type="transmembrane region" description="Helical" evidence="1">
    <location>
        <begin position="58"/>
        <end position="78"/>
    </location>
</feature>
<dbReference type="Proteomes" id="UP000573327">
    <property type="component" value="Unassembled WGS sequence"/>
</dbReference>
<reference evidence="2 3" key="1">
    <citation type="submission" date="2020-08" db="EMBL/GenBank/DDBJ databases">
        <title>Sequencing the genomes of 1000 actinobacteria strains.</title>
        <authorList>
            <person name="Klenk H.-P."/>
        </authorList>
    </citation>
    <scope>NUCLEOTIDE SEQUENCE [LARGE SCALE GENOMIC DNA]</scope>
    <source>
        <strain evidence="2 3">DSM 44786</strain>
    </source>
</reference>
<dbReference type="RefSeq" id="WP_184912705.1">
    <property type="nucleotide sequence ID" value="NZ_JACHJR010000001.1"/>
</dbReference>
<evidence type="ECO:0000313" key="3">
    <source>
        <dbReference type="Proteomes" id="UP000573327"/>
    </source>
</evidence>
<dbReference type="AlphaFoldDB" id="A0A7W7WGF0"/>
<keyword evidence="3" id="KW-1185">Reference proteome</keyword>
<evidence type="ECO:0000313" key="2">
    <source>
        <dbReference type="EMBL" id="MBB4945958.1"/>
    </source>
</evidence>
<accession>A0A7W7WGF0</accession>
<organism evidence="2 3">
    <name type="scientific">Kitasatospora gansuensis</name>
    <dbReference type="NCBI Taxonomy" id="258050"/>
    <lineage>
        <taxon>Bacteria</taxon>
        <taxon>Bacillati</taxon>
        <taxon>Actinomycetota</taxon>
        <taxon>Actinomycetes</taxon>
        <taxon>Kitasatosporales</taxon>
        <taxon>Streptomycetaceae</taxon>
        <taxon>Kitasatospora</taxon>
    </lineage>
</organism>
<keyword evidence="1" id="KW-1133">Transmembrane helix</keyword>
<feature type="transmembrane region" description="Helical" evidence="1">
    <location>
        <begin position="90"/>
        <end position="113"/>
    </location>
</feature>
<name>A0A7W7WGF0_9ACTN</name>
<keyword evidence="1" id="KW-0472">Membrane</keyword>
<keyword evidence="1" id="KW-0812">Transmembrane</keyword>
<sequence>MTDQQVPATPAEQAEVHPRTPGKLLLEGVAEVVGCVAVVIAFLAVSDAVESTWSSHRAATVVVVLASTAFLLYGAWALRRRSHGEGRGRIARPAAFCATVLGVLLTLCLPYVWLF</sequence>
<comment type="caution">
    <text evidence="2">The sequence shown here is derived from an EMBL/GenBank/DDBJ whole genome shotgun (WGS) entry which is preliminary data.</text>
</comment>
<dbReference type="EMBL" id="JACHJR010000001">
    <property type="protein sequence ID" value="MBB4945958.1"/>
    <property type="molecule type" value="Genomic_DNA"/>
</dbReference>